<name>A0A2N3V440_9BACT</name>
<dbReference type="AlphaFoldDB" id="A0A2N3V440"/>
<comment type="caution">
    <text evidence="1">The sequence shown here is derived from an EMBL/GenBank/DDBJ whole genome shotgun (WGS) entry which is preliminary data.</text>
</comment>
<dbReference type="InterPro" id="IPR036116">
    <property type="entry name" value="FN3_sf"/>
</dbReference>
<dbReference type="Gene3D" id="2.60.40.10">
    <property type="entry name" value="Immunoglobulins"/>
    <property type="match status" value="2"/>
</dbReference>
<protein>
    <submittedName>
        <fullName evidence="1">Gliding motility-associated-like protein</fullName>
    </submittedName>
</protein>
<gene>
    <name evidence="1" type="ORF">BD749_1279</name>
</gene>
<dbReference type="Pfam" id="PF13585">
    <property type="entry name" value="CHU_C"/>
    <property type="match status" value="1"/>
</dbReference>
<sequence length="926" mass="102383">MPNSLRLSCCLPGRIVLLVLMLLLGYAYEAQATHIRAGDITAVRDTGPNPNPRKFFFTMVMYTKTSSTADDPRVFISMGTGETVTVERLSVTNIKPDVDREEFKWEYTFPANGTYTVTWVGENRNGGILNMAAPTDQLTFSISTTVSINPLRGLNSTPILQVAPIDEATVGERWVHNPGAIDADGDSLAFRLIQPQYRNPQTGLITNVPGYRDPHTVDNCRNSTNTGPSTFNLDPITGQITWDAPCRLGEYNVAFVVEEWRVTGAAPVLISTVVRDMQILVVDARNRPPVLVPRDTCIVAGETLRTTITATDPDRDANGIGQRITLTVPGTGGILPPATFRSTVNEPGRAAGQLVWNTSCSDVRANPYQLIFRAEDNPPPPGRQLADLQPYRITVIGPAPQNLLATGEDRSVLLTWDKYICQNASTIRIYRREGPSGWRPGPCETGVPASAGYTLIGEVGKDKTEFLDNNNGQGLVAGAEYCYVIYAEFPRPAGGQSIASLEACVVLERDIPYITNVTIDRTATTNGQITVRWTQPGPGIERLNPPFEYRLYRKTGQEPGGVYQQVFSSRRLSDTVFVNSGLNTEANGYRYKLEFYSTRTAGGATPNMLRDSTSASSVRLAAEVQSTGNDLAVSLNWNYIVPWKNEVLEHQIFRVVGNELVQVGSVSASATGGTFVDRGTTAAPLERGQTYCYVVRTQGTYQIDGLPEPLQNFSQQVCVETPLLICPPKLTLDVLDCEAFFANPTRPPYQNVLNWEPQIGNGCTDEIDFYTVYFRGPGETEYRAIATTKETTYTHTGLESFAACYYVTATSLAGEESEPSNEECKDNCFFFQLPNIITPNDDGKNDVFRPDPRAAFIRSTTFKVFNRWGVKVYESNSDPYINWPGTDNDGKRLTDGVYYYEAEVEFISIDPERSRSKYKGWVEIVR</sequence>
<dbReference type="EMBL" id="PJMU01000001">
    <property type="protein sequence ID" value="PKV76326.1"/>
    <property type="molecule type" value="Genomic_DNA"/>
</dbReference>
<dbReference type="SUPFAM" id="SSF49265">
    <property type="entry name" value="Fibronectin type III"/>
    <property type="match status" value="1"/>
</dbReference>
<proteinExistence type="predicted"/>
<reference evidence="1 2" key="1">
    <citation type="submission" date="2017-12" db="EMBL/GenBank/DDBJ databases">
        <title>Genomic Encyclopedia of Type Strains, Phase III (KMG-III): the genomes of soil and plant-associated and newly described type strains.</title>
        <authorList>
            <person name="Whitman W."/>
        </authorList>
    </citation>
    <scope>NUCLEOTIDE SEQUENCE [LARGE SCALE GENOMIC DNA]</scope>
    <source>
        <strain evidence="1 2">LP43</strain>
    </source>
</reference>
<keyword evidence="2" id="KW-1185">Reference proteome</keyword>
<evidence type="ECO:0000313" key="2">
    <source>
        <dbReference type="Proteomes" id="UP000233782"/>
    </source>
</evidence>
<organism evidence="1 2">
    <name type="scientific">Pontibacter ramchanderi</name>
    <dbReference type="NCBI Taxonomy" id="1179743"/>
    <lineage>
        <taxon>Bacteria</taxon>
        <taxon>Pseudomonadati</taxon>
        <taxon>Bacteroidota</taxon>
        <taxon>Cytophagia</taxon>
        <taxon>Cytophagales</taxon>
        <taxon>Hymenobacteraceae</taxon>
        <taxon>Pontibacter</taxon>
    </lineage>
</organism>
<dbReference type="InterPro" id="IPR013783">
    <property type="entry name" value="Ig-like_fold"/>
</dbReference>
<dbReference type="Proteomes" id="UP000233782">
    <property type="component" value="Unassembled WGS sequence"/>
</dbReference>
<accession>A0A2N3V440</accession>
<evidence type="ECO:0000313" key="1">
    <source>
        <dbReference type="EMBL" id="PKV76326.1"/>
    </source>
</evidence>